<dbReference type="InterPro" id="IPR050245">
    <property type="entry name" value="PrsA_foldase"/>
</dbReference>
<dbReference type="SUPFAM" id="SSF54534">
    <property type="entry name" value="FKBP-like"/>
    <property type="match status" value="1"/>
</dbReference>
<dbReference type="SUPFAM" id="SSF109998">
    <property type="entry name" value="Triger factor/SurA peptide-binding domain-like"/>
    <property type="match status" value="1"/>
</dbReference>
<evidence type="ECO:0000259" key="3">
    <source>
        <dbReference type="PROSITE" id="PS50198"/>
    </source>
</evidence>
<feature type="signal peptide" evidence="2">
    <location>
        <begin position="1"/>
        <end position="25"/>
    </location>
</feature>
<keyword evidence="1" id="KW-0697">Rotamase</keyword>
<keyword evidence="5" id="KW-1185">Reference proteome</keyword>
<dbReference type="Pfam" id="PF00639">
    <property type="entry name" value="Rotamase"/>
    <property type="match status" value="1"/>
</dbReference>
<dbReference type="Proteomes" id="UP000231134">
    <property type="component" value="Unassembled WGS sequence"/>
</dbReference>
<dbReference type="AlphaFoldDB" id="A0A2M9A3U1"/>
<dbReference type="Gene3D" id="3.10.50.40">
    <property type="match status" value="1"/>
</dbReference>
<dbReference type="RefSeq" id="WP_100424486.1">
    <property type="nucleotide sequence ID" value="NZ_JAQXKX010000015.1"/>
</dbReference>
<dbReference type="InterPro" id="IPR000297">
    <property type="entry name" value="PPIase_PpiC"/>
</dbReference>
<feature type="domain" description="PpiC" evidence="3">
    <location>
        <begin position="175"/>
        <end position="278"/>
    </location>
</feature>
<dbReference type="InterPro" id="IPR027304">
    <property type="entry name" value="Trigger_fact/SurA_dom_sf"/>
</dbReference>
<comment type="caution">
    <text evidence="4">The sequence shown here is derived from an EMBL/GenBank/DDBJ whole genome shotgun (WGS) entry which is preliminary data.</text>
</comment>
<dbReference type="GO" id="GO:0003755">
    <property type="term" value="F:peptidyl-prolyl cis-trans isomerase activity"/>
    <property type="evidence" value="ECO:0007669"/>
    <property type="project" value="UniProtKB-KW"/>
</dbReference>
<name>A0A2M9A3U1_9BACT</name>
<evidence type="ECO:0000256" key="1">
    <source>
        <dbReference type="PROSITE-ProRule" id="PRU00278"/>
    </source>
</evidence>
<evidence type="ECO:0000313" key="4">
    <source>
        <dbReference type="EMBL" id="PJJ40395.1"/>
    </source>
</evidence>
<dbReference type="Gene3D" id="1.10.4030.10">
    <property type="entry name" value="Porin chaperone SurA, peptide-binding domain"/>
    <property type="match status" value="1"/>
</dbReference>
<evidence type="ECO:0000313" key="5">
    <source>
        <dbReference type="Proteomes" id="UP000231134"/>
    </source>
</evidence>
<dbReference type="EMBL" id="PGEX01000001">
    <property type="protein sequence ID" value="PJJ40395.1"/>
    <property type="molecule type" value="Genomic_DNA"/>
</dbReference>
<dbReference type="InterPro" id="IPR046357">
    <property type="entry name" value="PPIase_dom_sf"/>
</dbReference>
<gene>
    <name evidence="4" type="ORF">BGX16_0315</name>
</gene>
<protein>
    <submittedName>
        <fullName evidence="4">Parvulin-like peptidyl-prolyl isomerase</fullName>
    </submittedName>
</protein>
<dbReference type="PANTHER" id="PTHR47245">
    <property type="entry name" value="PEPTIDYLPROLYL ISOMERASE"/>
    <property type="match status" value="1"/>
</dbReference>
<evidence type="ECO:0000256" key="2">
    <source>
        <dbReference type="SAM" id="SignalP"/>
    </source>
</evidence>
<reference evidence="4 5" key="1">
    <citation type="submission" date="2017-11" db="EMBL/GenBank/DDBJ databases">
        <title>Animal gut microbial communities from fecal samples from Wisconsin, USA.</title>
        <authorList>
            <person name="Neumann A."/>
        </authorList>
    </citation>
    <scope>NUCLEOTIDE SEQUENCE [LARGE SCALE GENOMIC DNA]</scope>
    <source>
        <strain evidence="4 5">UWS3</strain>
    </source>
</reference>
<dbReference type="Pfam" id="PF13624">
    <property type="entry name" value="SurA_N_3"/>
    <property type="match status" value="1"/>
</dbReference>
<sequence>MRFFNLVKKSLIPVMVCATFGSAQLMNGKNFDVIQVGKTGISQGHVDSLTEALAKAQARGRQIPPEAMKQVRWAVIDNLVGQELIKLEAKALSIKVPKNRIDSVAKLFKAQYPSIDAFNKELKKSGITEAQFNQRIEQQLQSDIILEKKVPYPTDPTDKQISAYWELNKSKVPLNDTISGARILLKSKKGESKKAIEDKKELLKGLAAQVRLGKASFATLAAQYSDDADARKTGGVMNKFLAKSKGADFAKAISKLTVGEISDVFSTSEGLQIFMLTEKNDGKFENYKVQIEYILRVQAEQERQLKIKQYLDELAKKYKVKYLNKDYTPESAIGGAK</sequence>
<keyword evidence="2" id="KW-0732">Signal</keyword>
<dbReference type="PANTHER" id="PTHR47245:SF2">
    <property type="entry name" value="PEPTIDYL-PROLYL CIS-TRANS ISOMERASE HP_0175-RELATED"/>
    <property type="match status" value="1"/>
</dbReference>
<dbReference type="OrthoDB" id="9804128at2"/>
<dbReference type="PROSITE" id="PS50198">
    <property type="entry name" value="PPIC_PPIASE_2"/>
    <property type="match status" value="1"/>
</dbReference>
<feature type="chain" id="PRO_5014935395" evidence="2">
    <location>
        <begin position="26"/>
        <end position="337"/>
    </location>
</feature>
<organism evidence="4 5">
    <name type="scientific">Hallerella succinigenes</name>
    <dbReference type="NCBI Taxonomy" id="1896222"/>
    <lineage>
        <taxon>Bacteria</taxon>
        <taxon>Pseudomonadati</taxon>
        <taxon>Fibrobacterota</taxon>
        <taxon>Fibrobacteria</taxon>
        <taxon>Fibrobacterales</taxon>
        <taxon>Fibrobacteraceae</taxon>
        <taxon>Hallerella</taxon>
    </lineage>
</organism>
<proteinExistence type="predicted"/>
<keyword evidence="1 4" id="KW-0413">Isomerase</keyword>
<accession>A0A2M9A3U1</accession>